<dbReference type="Gene3D" id="1.25.40.10">
    <property type="entry name" value="Tetratricopeptide repeat domain"/>
    <property type="match status" value="1"/>
</dbReference>
<accession>A0A956M2H9</accession>
<dbReference type="InterPro" id="IPR053137">
    <property type="entry name" value="NLR-like"/>
</dbReference>
<dbReference type="Proteomes" id="UP000697710">
    <property type="component" value="Unassembled WGS sequence"/>
</dbReference>
<comment type="caution">
    <text evidence="1">The sequence shown here is derived from an EMBL/GenBank/DDBJ whole genome shotgun (WGS) entry which is preliminary data.</text>
</comment>
<dbReference type="SUPFAM" id="SSF48452">
    <property type="entry name" value="TPR-like"/>
    <property type="match status" value="1"/>
</dbReference>
<dbReference type="EMBL" id="JAGQHR010000925">
    <property type="protein sequence ID" value="MCA9729976.1"/>
    <property type="molecule type" value="Genomic_DNA"/>
</dbReference>
<dbReference type="InterPro" id="IPR011990">
    <property type="entry name" value="TPR-like_helical_dom_sf"/>
</dbReference>
<sequence length="181" mass="20349">EEAEPLSRHVAEVRIKTLGPDNQRTLVSRINLALLYVRMGRWIDAEREGREVQEICHRTFGPEHVYSLSVTGILGAVLGQGDAKRAEPILREAVENSRRGLPEHHWRTAVALIRHGSALSELGRYPEAERELLEGTGDIEASLGTTHDRYRDAAEKLVELYRRWGRAQDAELWAGKLAPAS</sequence>
<feature type="non-terminal residue" evidence="1">
    <location>
        <position position="1"/>
    </location>
</feature>
<dbReference type="PANTHER" id="PTHR46082:SF6">
    <property type="entry name" value="AAA+ ATPASE DOMAIN-CONTAINING PROTEIN-RELATED"/>
    <property type="match status" value="1"/>
</dbReference>
<name>A0A956M2H9_UNCEI</name>
<dbReference type="AlphaFoldDB" id="A0A956M2H9"/>
<reference evidence="1" key="1">
    <citation type="submission" date="2020-04" db="EMBL/GenBank/DDBJ databases">
        <authorList>
            <person name="Zhang T."/>
        </authorList>
    </citation>
    <scope>NUCLEOTIDE SEQUENCE</scope>
    <source>
        <strain evidence="1">HKST-UBA01</strain>
    </source>
</reference>
<organism evidence="1 2">
    <name type="scientific">Eiseniibacteriota bacterium</name>
    <dbReference type="NCBI Taxonomy" id="2212470"/>
    <lineage>
        <taxon>Bacteria</taxon>
        <taxon>Candidatus Eiseniibacteriota</taxon>
    </lineage>
</organism>
<evidence type="ECO:0000313" key="1">
    <source>
        <dbReference type="EMBL" id="MCA9729976.1"/>
    </source>
</evidence>
<proteinExistence type="predicted"/>
<reference evidence="1" key="2">
    <citation type="journal article" date="2021" name="Microbiome">
        <title>Successional dynamics and alternative stable states in a saline activated sludge microbial community over 9 years.</title>
        <authorList>
            <person name="Wang Y."/>
            <person name="Ye J."/>
            <person name="Ju F."/>
            <person name="Liu L."/>
            <person name="Boyd J.A."/>
            <person name="Deng Y."/>
            <person name="Parks D.H."/>
            <person name="Jiang X."/>
            <person name="Yin X."/>
            <person name="Woodcroft B.J."/>
            <person name="Tyson G.W."/>
            <person name="Hugenholtz P."/>
            <person name="Polz M.F."/>
            <person name="Zhang T."/>
        </authorList>
    </citation>
    <scope>NUCLEOTIDE SEQUENCE</scope>
    <source>
        <strain evidence="1">HKST-UBA01</strain>
    </source>
</reference>
<protein>
    <submittedName>
        <fullName evidence="1">Tetratricopeptide repeat protein</fullName>
    </submittedName>
</protein>
<dbReference type="PANTHER" id="PTHR46082">
    <property type="entry name" value="ATP/GTP-BINDING PROTEIN-RELATED"/>
    <property type="match status" value="1"/>
</dbReference>
<evidence type="ECO:0000313" key="2">
    <source>
        <dbReference type="Proteomes" id="UP000697710"/>
    </source>
</evidence>
<gene>
    <name evidence="1" type="ORF">KC729_19990</name>
</gene>
<dbReference type="Pfam" id="PF13424">
    <property type="entry name" value="TPR_12"/>
    <property type="match status" value="1"/>
</dbReference>